<proteinExistence type="predicted"/>
<reference evidence="1" key="2">
    <citation type="journal article" date="2015" name="Data Brief">
        <title>Shoot transcriptome of the giant reed, Arundo donax.</title>
        <authorList>
            <person name="Barrero R.A."/>
            <person name="Guerrero F.D."/>
            <person name="Moolhuijzen P."/>
            <person name="Goolsby J.A."/>
            <person name="Tidwell J."/>
            <person name="Bellgard S.E."/>
            <person name="Bellgard M.I."/>
        </authorList>
    </citation>
    <scope>NUCLEOTIDE SEQUENCE</scope>
    <source>
        <tissue evidence="1">Shoot tissue taken approximately 20 cm above the soil surface</tissue>
    </source>
</reference>
<dbReference type="AlphaFoldDB" id="A0A0A8Z3D0"/>
<name>A0A0A8Z3D0_ARUDO</name>
<evidence type="ECO:0000313" key="1">
    <source>
        <dbReference type="EMBL" id="JAD31255.1"/>
    </source>
</evidence>
<reference evidence="1" key="1">
    <citation type="submission" date="2014-09" db="EMBL/GenBank/DDBJ databases">
        <authorList>
            <person name="Magalhaes I.L.F."/>
            <person name="Oliveira U."/>
            <person name="Santos F.R."/>
            <person name="Vidigal T.H.D.A."/>
            <person name="Brescovit A.D."/>
            <person name="Santos A.J."/>
        </authorList>
    </citation>
    <scope>NUCLEOTIDE SEQUENCE</scope>
    <source>
        <tissue evidence="1">Shoot tissue taken approximately 20 cm above the soil surface</tissue>
    </source>
</reference>
<organism evidence="1">
    <name type="scientific">Arundo donax</name>
    <name type="common">Giant reed</name>
    <name type="synonym">Donax arundinaceus</name>
    <dbReference type="NCBI Taxonomy" id="35708"/>
    <lineage>
        <taxon>Eukaryota</taxon>
        <taxon>Viridiplantae</taxon>
        <taxon>Streptophyta</taxon>
        <taxon>Embryophyta</taxon>
        <taxon>Tracheophyta</taxon>
        <taxon>Spermatophyta</taxon>
        <taxon>Magnoliopsida</taxon>
        <taxon>Liliopsida</taxon>
        <taxon>Poales</taxon>
        <taxon>Poaceae</taxon>
        <taxon>PACMAD clade</taxon>
        <taxon>Arundinoideae</taxon>
        <taxon>Arundineae</taxon>
        <taxon>Arundo</taxon>
    </lineage>
</organism>
<protein>
    <submittedName>
        <fullName evidence="1">Uncharacterized protein</fullName>
    </submittedName>
</protein>
<dbReference type="EMBL" id="GBRH01266640">
    <property type="protein sequence ID" value="JAD31255.1"/>
    <property type="molecule type" value="Transcribed_RNA"/>
</dbReference>
<sequence>MNSNFSVTAGLNAGCKYRCVISWVIRKTTQVS</sequence>
<accession>A0A0A8Z3D0</accession>